<keyword evidence="3" id="KW-1185">Reference proteome</keyword>
<evidence type="ECO:0000259" key="1">
    <source>
        <dbReference type="Pfam" id="PF13577"/>
    </source>
</evidence>
<dbReference type="InterPro" id="IPR037401">
    <property type="entry name" value="SnoaL-like"/>
</dbReference>
<sequence length="200" mass="21794">MNEQPSINTTRRNFLVKGGAVLGAGLASATALAGPRLLETARPDDASELQHLQQTLARLTDQAAIRELQRTCIGMVARGAYGALAELCTPDAEVALPGIVFAAAHNPLDPREPAESITDVRQPADCIHDEVTINENEFVAHATCHSQVEISTPFRLESTLETMARLQGQSSTVRWESGRFEMTFAKPQGHWLVSRFTFQA</sequence>
<dbReference type="Pfam" id="PF13577">
    <property type="entry name" value="SnoaL_4"/>
    <property type="match status" value="1"/>
</dbReference>
<feature type="domain" description="SnoaL-like" evidence="1">
    <location>
        <begin position="58"/>
        <end position="196"/>
    </location>
</feature>
<dbReference type="AlphaFoldDB" id="A0AAF0A0J9"/>
<name>A0AAF0A0J9_9BACT</name>
<dbReference type="EMBL" id="CP119075">
    <property type="protein sequence ID" value="WED64282.1"/>
    <property type="molecule type" value="Genomic_DNA"/>
</dbReference>
<organism evidence="2 3">
    <name type="scientific">Synoicihabitans lomoniglobus</name>
    <dbReference type="NCBI Taxonomy" id="2909285"/>
    <lineage>
        <taxon>Bacteria</taxon>
        <taxon>Pseudomonadati</taxon>
        <taxon>Verrucomicrobiota</taxon>
        <taxon>Opitutia</taxon>
        <taxon>Opitutales</taxon>
        <taxon>Opitutaceae</taxon>
        <taxon>Synoicihabitans</taxon>
    </lineage>
</organism>
<proteinExistence type="predicted"/>
<dbReference type="KEGG" id="slom:PXH66_18245"/>
<protein>
    <submittedName>
        <fullName evidence="2">Nuclear transport factor 2 family protein</fullName>
    </submittedName>
</protein>
<gene>
    <name evidence="2" type="ORF">PXH66_18245</name>
</gene>
<dbReference type="Gene3D" id="3.10.450.50">
    <property type="match status" value="1"/>
</dbReference>
<reference evidence="2" key="1">
    <citation type="submission" date="2023-03" db="EMBL/GenBank/DDBJ databases">
        <title>Lomoglobus Profundus gen. nov., sp. nov., a novel member of the phylum Verrucomicrobia, isolated from deep-marine sediment of South China Sea.</title>
        <authorList>
            <person name="Ahmad T."/>
            <person name="Ishaq S.E."/>
            <person name="Wang F."/>
        </authorList>
    </citation>
    <scope>NUCLEOTIDE SEQUENCE</scope>
    <source>
        <strain evidence="2">LMO-M01</strain>
    </source>
</reference>
<dbReference type="SUPFAM" id="SSF54427">
    <property type="entry name" value="NTF2-like"/>
    <property type="match status" value="1"/>
</dbReference>
<dbReference type="InterPro" id="IPR032710">
    <property type="entry name" value="NTF2-like_dom_sf"/>
</dbReference>
<evidence type="ECO:0000313" key="2">
    <source>
        <dbReference type="EMBL" id="WED64282.1"/>
    </source>
</evidence>
<evidence type="ECO:0000313" key="3">
    <source>
        <dbReference type="Proteomes" id="UP001218638"/>
    </source>
</evidence>
<dbReference type="PROSITE" id="PS51318">
    <property type="entry name" value="TAT"/>
    <property type="match status" value="1"/>
</dbReference>
<dbReference type="InterPro" id="IPR006311">
    <property type="entry name" value="TAT_signal"/>
</dbReference>
<dbReference type="Proteomes" id="UP001218638">
    <property type="component" value="Chromosome"/>
</dbReference>
<dbReference type="RefSeq" id="WP_330931053.1">
    <property type="nucleotide sequence ID" value="NZ_CP119075.1"/>
</dbReference>
<accession>A0AAF0A0J9</accession>